<dbReference type="Proteomes" id="UP000051322">
    <property type="component" value="Unassembled WGS sequence"/>
</dbReference>
<evidence type="ECO:0000313" key="1">
    <source>
        <dbReference type="EMBL" id="KQD12339.1"/>
    </source>
</evidence>
<evidence type="ECO:0008006" key="3">
    <source>
        <dbReference type="Google" id="ProtNLM"/>
    </source>
</evidence>
<dbReference type="EMBL" id="LLFE01000162">
    <property type="protein sequence ID" value="KQD12339.1"/>
    <property type="molecule type" value="Genomic_DNA"/>
</dbReference>
<accession>A0AB73FB11</accession>
<organism evidence="1 2">
    <name type="scientific">Acinetobacter baumannii</name>
    <dbReference type="NCBI Taxonomy" id="470"/>
    <lineage>
        <taxon>Bacteria</taxon>
        <taxon>Pseudomonadati</taxon>
        <taxon>Pseudomonadota</taxon>
        <taxon>Gammaproteobacteria</taxon>
        <taxon>Moraxellales</taxon>
        <taxon>Moraxellaceae</taxon>
        <taxon>Acinetobacter</taxon>
        <taxon>Acinetobacter calcoaceticus/baumannii complex</taxon>
    </lineage>
</organism>
<sequence length="171" mass="20652">MMKNFFKENIYKVWLFLYKFLKIQDFEYRGLTKGEVNIAKTVFRDLINYDDVKIFNIPYLPWQPKNILRAPNGRLFVNKEIFCKDYSQCSIAMQGVFIHELTHVLQYQKHTNVVVRGFVLQSAYYLSFKKYNPYKYKLIKGKQFEQYNIEQQGDIARDIFFEKIPNIIIRS</sequence>
<dbReference type="AlphaFoldDB" id="A0AB73FB11"/>
<reference evidence="1 2" key="1">
    <citation type="submission" date="2015-10" db="EMBL/GenBank/DDBJ databases">
        <title>The utility of whole genome sequencing in characterizing Acinetobacter epidemiology and analyzing hospital outbreaks.</title>
        <authorList>
            <person name="Ozer E.A."/>
            <person name="Fitzpatrick M.A."/>
            <person name="Hauser A.R."/>
        </authorList>
    </citation>
    <scope>NUCLEOTIDE SEQUENCE [LARGE SCALE GENOMIC DNA]</scope>
    <source>
        <strain evidence="1 2">ABBL059</strain>
    </source>
</reference>
<evidence type="ECO:0000313" key="2">
    <source>
        <dbReference type="Proteomes" id="UP000051322"/>
    </source>
</evidence>
<protein>
    <recommendedName>
        <fullName evidence="3">Zinc protease</fullName>
    </recommendedName>
</protein>
<comment type="caution">
    <text evidence="1">The sequence shown here is derived from an EMBL/GenBank/DDBJ whole genome shotgun (WGS) entry which is preliminary data.</text>
</comment>
<gene>
    <name evidence="1" type="ORF">APD06_07430</name>
</gene>
<name>A0AB73FB11_ACIBA</name>
<proteinExistence type="predicted"/>